<keyword evidence="1" id="KW-0004">4Fe-4S</keyword>
<dbReference type="PANTHER" id="PTHR24960:SF79">
    <property type="entry name" value="PHOTOSYSTEM I IRON-SULFUR CENTER"/>
    <property type="match status" value="1"/>
</dbReference>
<dbReference type="InterPro" id="IPR050157">
    <property type="entry name" value="PSI_iron-sulfur_center"/>
</dbReference>
<dbReference type="PROSITE" id="PS00198">
    <property type="entry name" value="4FE4S_FER_1"/>
    <property type="match status" value="2"/>
</dbReference>
<dbReference type="InterPro" id="IPR017900">
    <property type="entry name" value="4Fe4S_Fe_S_CS"/>
</dbReference>
<organism evidence="6 7">
    <name type="scientific">Methanoculleus frigidifontis</name>
    <dbReference type="NCBI Taxonomy" id="2584085"/>
    <lineage>
        <taxon>Archaea</taxon>
        <taxon>Methanobacteriati</taxon>
        <taxon>Methanobacteriota</taxon>
        <taxon>Stenosarchaea group</taxon>
        <taxon>Methanomicrobia</taxon>
        <taxon>Methanomicrobiales</taxon>
        <taxon>Methanomicrobiaceae</taxon>
        <taxon>Methanoculleus</taxon>
    </lineage>
</organism>
<evidence type="ECO:0000256" key="1">
    <source>
        <dbReference type="ARBA" id="ARBA00022485"/>
    </source>
</evidence>
<dbReference type="RefSeq" id="WP_301663574.1">
    <property type="nucleotide sequence ID" value="NZ_VCYH01000003.1"/>
</dbReference>
<dbReference type="SUPFAM" id="SSF54862">
    <property type="entry name" value="4Fe-4S ferredoxins"/>
    <property type="match status" value="1"/>
</dbReference>
<name>A0ABT8M968_9EURY</name>
<keyword evidence="2" id="KW-0479">Metal-binding</keyword>
<proteinExistence type="predicted"/>
<feature type="domain" description="4Fe-4S ferredoxin-type" evidence="5">
    <location>
        <begin position="105"/>
        <end position="133"/>
    </location>
</feature>
<comment type="caution">
    <text evidence="6">The sequence shown here is derived from an EMBL/GenBank/DDBJ whole genome shotgun (WGS) entry which is preliminary data.</text>
</comment>
<dbReference type="InterPro" id="IPR017896">
    <property type="entry name" value="4Fe4S_Fe-S-bd"/>
</dbReference>
<feature type="domain" description="4Fe-4S ferredoxin-type" evidence="5">
    <location>
        <begin position="75"/>
        <end position="104"/>
    </location>
</feature>
<dbReference type="PROSITE" id="PS51379">
    <property type="entry name" value="4FE4S_FER_2"/>
    <property type="match status" value="2"/>
</dbReference>
<gene>
    <name evidence="6" type="ORF">FGU65_06125</name>
</gene>
<dbReference type="EMBL" id="VCYH01000003">
    <property type="protein sequence ID" value="MDN7024468.1"/>
    <property type="molecule type" value="Genomic_DNA"/>
</dbReference>
<evidence type="ECO:0000259" key="5">
    <source>
        <dbReference type="PROSITE" id="PS51379"/>
    </source>
</evidence>
<dbReference type="Gene3D" id="3.30.70.20">
    <property type="match status" value="1"/>
</dbReference>
<evidence type="ECO:0000313" key="6">
    <source>
        <dbReference type="EMBL" id="MDN7024468.1"/>
    </source>
</evidence>
<dbReference type="Proteomes" id="UP001168338">
    <property type="component" value="Unassembled WGS sequence"/>
</dbReference>
<dbReference type="Pfam" id="PF12838">
    <property type="entry name" value="Fer4_7"/>
    <property type="match status" value="1"/>
</dbReference>
<sequence length="133" mass="14856">MKLLLTFSRKRESDPGRQPVIARIVKETGVLINVEKANIDSTAGEVLIDVPDQDADLIRRRMEETGISVRSLERNAIVRDEEECIDCGACISVCPQNVFSFDADWRIQVRQGACVLCGKCIRACPHQALSQQQ</sequence>
<evidence type="ECO:0000256" key="2">
    <source>
        <dbReference type="ARBA" id="ARBA00022723"/>
    </source>
</evidence>
<keyword evidence="4" id="KW-0411">Iron-sulfur</keyword>
<evidence type="ECO:0000256" key="3">
    <source>
        <dbReference type="ARBA" id="ARBA00023004"/>
    </source>
</evidence>
<reference evidence="6" key="1">
    <citation type="submission" date="2019-05" db="EMBL/GenBank/DDBJ databases">
        <title>Methanoculleus sp. FWC-SCC1, a methanogenic archaeon isolated from deep marine cold seep.</title>
        <authorList>
            <person name="Chen Y.-W."/>
            <person name="Chen S.-C."/>
            <person name="Teng N.-H."/>
            <person name="Lai M.-C."/>
        </authorList>
    </citation>
    <scope>NUCLEOTIDE SEQUENCE</scope>
    <source>
        <strain evidence="6">FWC-SCC1</strain>
    </source>
</reference>
<keyword evidence="7" id="KW-1185">Reference proteome</keyword>
<protein>
    <submittedName>
        <fullName evidence="6">4Fe-4S dicluster domain-containing protein</fullName>
    </submittedName>
</protein>
<dbReference type="PANTHER" id="PTHR24960">
    <property type="entry name" value="PHOTOSYSTEM I IRON-SULFUR CENTER-RELATED"/>
    <property type="match status" value="1"/>
</dbReference>
<keyword evidence="3" id="KW-0408">Iron</keyword>
<evidence type="ECO:0000256" key="4">
    <source>
        <dbReference type="ARBA" id="ARBA00023014"/>
    </source>
</evidence>
<accession>A0ABT8M968</accession>
<evidence type="ECO:0000313" key="7">
    <source>
        <dbReference type="Proteomes" id="UP001168338"/>
    </source>
</evidence>